<feature type="zinc finger region" description="C3H1-type" evidence="6">
    <location>
        <begin position="1"/>
        <end position="25"/>
    </location>
</feature>
<dbReference type="EMBL" id="UFQS01000546">
    <property type="protein sequence ID" value="SSX04767.1"/>
    <property type="molecule type" value="Genomic_DNA"/>
</dbReference>
<name>A0A336KK16_CULSO</name>
<keyword evidence="2" id="KW-0539">Nucleus</keyword>
<accession>A0A336KK16</accession>
<evidence type="ECO:0000313" key="9">
    <source>
        <dbReference type="EMBL" id="SSX04767.1"/>
    </source>
</evidence>
<evidence type="ECO:0000313" key="10">
    <source>
        <dbReference type="EMBL" id="SSX25130.1"/>
    </source>
</evidence>
<feature type="compositionally biased region" description="Low complexity" evidence="7">
    <location>
        <begin position="376"/>
        <end position="387"/>
    </location>
</feature>
<dbReference type="Pfam" id="PF13634">
    <property type="entry name" value="Nucleoporin_FG"/>
    <property type="match status" value="2"/>
</dbReference>
<dbReference type="GO" id="GO:0008270">
    <property type="term" value="F:zinc ion binding"/>
    <property type="evidence" value="ECO:0007669"/>
    <property type="project" value="UniProtKB-KW"/>
</dbReference>
<reference evidence="9" key="1">
    <citation type="submission" date="2018-04" db="EMBL/GenBank/DDBJ databases">
        <authorList>
            <person name="Go L.Y."/>
            <person name="Mitchell J.A."/>
        </authorList>
    </citation>
    <scope>NUCLEOTIDE SEQUENCE</scope>
    <source>
        <tissue evidence="9">Whole organism</tissue>
    </source>
</reference>
<dbReference type="VEuPathDB" id="VectorBase:CSON011966"/>
<feature type="region of interest" description="Disordered" evidence="7">
    <location>
        <begin position="123"/>
        <end position="157"/>
    </location>
</feature>
<dbReference type="PANTHER" id="PTHR46527">
    <property type="entry name" value="NUCLEOPORIN-LIKE PROTEIN 2"/>
    <property type="match status" value="1"/>
</dbReference>
<dbReference type="PROSITE" id="PS50103">
    <property type="entry name" value="ZF_C3H1"/>
    <property type="match status" value="1"/>
</dbReference>
<feature type="compositionally biased region" description="Polar residues" evidence="7">
    <location>
        <begin position="243"/>
        <end position="291"/>
    </location>
</feature>
<feature type="compositionally biased region" description="Polar residues" evidence="7">
    <location>
        <begin position="346"/>
        <end position="375"/>
    </location>
</feature>
<evidence type="ECO:0000259" key="8">
    <source>
        <dbReference type="PROSITE" id="PS50103"/>
    </source>
</evidence>
<dbReference type="GO" id="GO:0005643">
    <property type="term" value="C:nuclear pore"/>
    <property type="evidence" value="ECO:0007669"/>
    <property type="project" value="UniProtKB-ARBA"/>
</dbReference>
<feature type="region of interest" description="Disordered" evidence="7">
    <location>
        <begin position="243"/>
        <end position="293"/>
    </location>
</feature>
<gene>
    <name evidence="9" type="primary">CSON011966</name>
</gene>
<comment type="function">
    <text evidence="3">Required for the export of mRNAs containing poly(A) tails from the nucleus into the cytoplasm.</text>
</comment>
<keyword evidence="6" id="KW-0863">Zinc-finger</keyword>
<feature type="compositionally biased region" description="Low complexity" evidence="7">
    <location>
        <begin position="327"/>
        <end position="345"/>
    </location>
</feature>
<dbReference type="InterPro" id="IPR025574">
    <property type="entry name" value="Nucleoporin_FG_rpt"/>
</dbReference>
<sequence>MVLCQFYLNNNCRFGSKCHNEHLDVRGTIKQEMEAAIKGRQWPLSVFGPFKEKPNLIPDEFDVSFEECRLQFLEAQASNSFPMYQQQLMQKIQDANMRMNSLLNVNKDVLQMAVNIYNADNTNGATQSNNSVGGSGSSIFGGGSAQPNNSVGGSGSSIFGGGSTTNNSNAFGSNSNAASIFGGGATSSIAKSASIFGGGQSTGFGTPQNTSNSIFGSSTASQSTFGQTSSIFGGSTSSNQNATSIFGGATNTGQQSSTSLFGQSNSNQGGSLFGQTNTFGSQPQQTSSIFSKPTAPAFGSSAFGVTPVAPTAPSGLFSSATASVFGSQSNQPPQNSSPFSLQPSNASQSVFGQTPSFGQATSTFGATSNTFGAPSQNQQQQQPTNTNIFGNLGQQATQAALASFTSQMQPPQNNVQSSPFGNQAPPPAFGSNVQVNVVQTPINDPNLYSKMEDLIPEHLAAFQAEEFILGQIPNVAPPKELC</sequence>
<dbReference type="InterPro" id="IPR051767">
    <property type="entry name" value="Nucleoporin_NUP42"/>
</dbReference>
<dbReference type="AlphaFoldDB" id="A0A336KK16"/>
<evidence type="ECO:0000256" key="5">
    <source>
        <dbReference type="ARBA" id="ARBA00042384"/>
    </source>
</evidence>
<evidence type="ECO:0000256" key="4">
    <source>
        <dbReference type="ARBA" id="ARBA00039886"/>
    </source>
</evidence>
<dbReference type="PANTHER" id="PTHR46527:SF1">
    <property type="entry name" value="NUCLEOPORIN NUP42"/>
    <property type="match status" value="1"/>
</dbReference>
<reference evidence="10" key="2">
    <citation type="submission" date="2018-07" db="EMBL/GenBank/DDBJ databases">
        <authorList>
            <person name="Quirk P.G."/>
            <person name="Krulwich T.A."/>
        </authorList>
    </citation>
    <scope>NUCLEOTIDE SEQUENCE</scope>
</reference>
<feature type="domain" description="C3H1-type" evidence="8">
    <location>
        <begin position="1"/>
        <end position="25"/>
    </location>
</feature>
<feature type="region of interest" description="Disordered" evidence="7">
    <location>
        <begin position="324"/>
        <end position="389"/>
    </location>
</feature>
<dbReference type="InterPro" id="IPR000571">
    <property type="entry name" value="Znf_CCCH"/>
</dbReference>
<evidence type="ECO:0000256" key="7">
    <source>
        <dbReference type="SAM" id="MobiDB-lite"/>
    </source>
</evidence>
<dbReference type="GO" id="GO:0031965">
    <property type="term" value="C:nuclear membrane"/>
    <property type="evidence" value="ECO:0007669"/>
    <property type="project" value="UniProtKB-SubCell"/>
</dbReference>
<dbReference type="EMBL" id="UFQT01000546">
    <property type="protein sequence ID" value="SSX25130.1"/>
    <property type="molecule type" value="Genomic_DNA"/>
</dbReference>
<evidence type="ECO:0000256" key="2">
    <source>
        <dbReference type="ARBA" id="ARBA00023242"/>
    </source>
</evidence>
<dbReference type="OMA" id="CHNEHFD"/>
<evidence type="ECO:0000256" key="3">
    <source>
        <dbReference type="ARBA" id="ARBA00037262"/>
    </source>
</evidence>
<keyword evidence="6" id="KW-0479">Metal-binding</keyword>
<feature type="compositionally biased region" description="Gly residues" evidence="7">
    <location>
        <begin position="133"/>
        <end position="144"/>
    </location>
</feature>
<comment type="subcellular location">
    <subcellularLocation>
        <location evidence="1">Nucleus membrane</location>
        <topology evidence="1">Peripheral membrane protein</topology>
        <orientation evidence="1">Cytoplasmic side</orientation>
    </subcellularLocation>
</comment>
<organism evidence="9">
    <name type="scientific">Culicoides sonorensis</name>
    <name type="common">Biting midge</name>
    <dbReference type="NCBI Taxonomy" id="179676"/>
    <lineage>
        <taxon>Eukaryota</taxon>
        <taxon>Metazoa</taxon>
        <taxon>Ecdysozoa</taxon>
        <taxon>Arthropoda</taxon>
        <taxon>Hexapoda</taxon>
        <taxon>Insecta</taxon>
        <taxon>Pterygota</taxon>
        <taxon>Neoptera</taxon>
        <taxon>Endopterygota</taxon>
        <taxon>Diptera</taxon>
        <taxon>Nematocera</taxon>
        <taxon>Chironomoidea</taxon>
        <taxon>Ceratopogonidae</taxon>
        <taxon>Ceratopogoninae</taxon>
        <taxon>Culicoides</taxon>
        <taxon>Monoculicoides</taxon>
    </lineage>
</organism>
<proteinExistence type="predicted"/>
<evidence type="ECO:0000256" key="1">
    <source>
        <dbReference type="ARBA" id="ARBA00004335"/>
    </source>
</evidence>
<evidence type="ECO:0000256" key="6">
    <source>
        <dbReference type="PROSITE-ProRule" id="PRU00723"/>
    </source>
</evidence>
<keyword evidence="6" id="KW-0862">Zinc</keyword>
<protein>
    <recommendedName>
        <fullName evidence="4">Nucleoporin NUP42</fullName>
    </recommendedName>
    <alternativeName>
        <fullName evidence="5">Nucleoporin-like protein 2</fullName>
    </alternativeName>
</protein>